<gene>
    <name evidence="1" type="ORF">LCGC14_3125470</name>
</gene>
<dbReference type="EMBL" id="LAZR01068046">
    <property type="protein sequence ID" value="KKK50393.1"/>
    <property type="molecule type" value="Genomic_DNA"/>
</dbReference>
<protein>
    <submittedName>
        <fullName evidence="1">Uncharacterized protein</fullName>
    </submittedName>
</protein>
<evidence type="ECO:0000313" key="1">
    <source>
        <dbReference type="EMBL" id="KKK50393.1"/>
    </source>
</evidence>
<comment type="caution">
    <text evidence="1">The sequence shown here is derived from an EMBL/GenBank/DDBJ whole genome shotgun (WGS) entry which is preliminary data.</text>
</comment>
<proteinExistence type="predicted"/>
<sequence>MNKIRSMQDLRDRLEGLANIASDFEAAHGEEDKIWGEVLEAIAEDRFVVPNEAARLALTSRQIGFARECA</sequence>
<accession>A0A0F8W1A7</accession>
<organism evidence="1">
    <name type="scientific">marine sediment metagenome</name>
    <dbReference type="NCBI Taxonomy" id="412755"/>
    <lineage>
        <taxon>unclassified sequences</taxon>
        <taxon>metagenomes</taxon>
        <taxon>ecological metagenomes</taxon>
    </lineage>
</organism>
<name>A0A0F8W1A7_9ZZZZ</name>
<dbReference type="AlphaFoldDB" id="A0A0F8W1A7"/>
<reference evidence="1" key="1">
    <citation type="journal article" date="2015" name="Nature">
        <title>Complex archaea that bridge the gap between prokaryotes and eukaryotes.</title>
        <authorList>
            <person name="Spang A."/>
            <person name="Saw J.H."/>
            <person name="Jorgensen S.L."/>
            <person name="Zaremba-Niedzwiedzka K."/>
            <person name="Martijn J."/>
            <person name="Lind A.E."/>
            <person name="van Eijk R."/>
            <person name="Schleper C."/>
            <person name="Guy L."/>
            <person name="Ettema T.J."/>
        </authorList>
    </citation>
    <scope>NUCLEOTIDE SEQUENCE</scope>
</reference>